<dbReference type="Pfam" id="PF10431">
    <property type="entry name" value="ClpB_D2-small"/>
    <property type="match status" value="1"/>
</dbReference>
<dbReference type="InterPro" id="IPR027417">
    <property type="entry name" value="P-loop_NTPase"/>
</dbReference>
<dbReference type="Proteomes" id="UP000230767">
    <property type="component" value="Unassembled WGS sequence"/>
</dbReference>
<name>A0A2M7R6U1_9BACT</name>
<dbReference type="CDD" id="cd00009">
    <property type="entry name" value="AAA"/>
    <property type="match status" value="1"/>
</dbReference>
<dbReference type="SMART" id="SM00382">
    <property type="entry name" value="AAA"/>
    <property type="match status" value="2"/>
</dbReference>
<evidence type="ECO:0008006" key="8">
    <source>
        <dbReference type="Google" id="ProtNLM"/>
    </source>
</evidence>
<dbReference type="EMBL" id="PFLW01000027">
    <property type="protein sequence ID" value="PIY89390.1"/>
    <property type="molecule type" value="Genomic_DNA"/>
</dbReference>
<dbReference type="GO" id="GO:0005737">
    <property type="term" value="C:cytoplasm"/>
    <property type="evidence" value="ECO:0007669"/>
    <property type="project" value="TreeGrafter"/>
</dbReference>
<dbReference type="Pfam" id="PF17871">
    <property type="entry name" value="AAA_lid_9"/>
    <property type="match status" value="1"/>
</dbReference>
<accession>A0A2M7R6U1</accession>
<evidence type="ECO:0000259" key="4">
    <source>
        <dbReference type="SMART" id="SM00382"/>
    </source>
</evidence>
<dbReference type="Gene3D" id="3.40.50.300">
    <property type="entry name" value="P-loop containing nucleotide triphosphate hydrolases"/>
    <property type="match status" value="2"/>
</dbReference>
<feature type="non-terminal residue" evidence="6">
    <location>
        <position position="1"/>
    </location>
</feature>
<dbReference type="AlphaFoldDB" id="A0A2M7R6U1"/>
<dbReference type="InterPro" id="IPR019489">
    <property type="entry name" value="Clp_ATPase_C"/>
</dbReference>
<evidence type="ECO:0000256" key="1">
    <source>
        <dbReference type="ARBA" id="ARBA00022741"/>
    </source>
</evidence>
<feature type="domain" description="AAA+ ATPase" evidence="4">
    <location>
        <begin position="487"/>
        <end position="654"/>
    </location>
</feature>
<dbReference type="Pfam" id="PF00004">
    <property type="entry name" value="AAA"/>
    <property type="match status" value="1"/>
</dbReference>
<dbReference type="PANTHER" id="PTHR11638:SF175">
    <property type="entry name" value="ATP-DEPENDENT CLP PROTEASE, ATP-BINDING SUBUNIT CLPC"/>
    <property type="match status" value="1"/>
</dbReference>
<keyword evidence="3" id="KW-0143">Chaperone</keyword>
<comment type="caution">
    <text evidence="6">The sequence shown here is derived from an EMBL/GenBank/DDBJ whole genome shotgun (WGS) entry which is preliminary data.</text>
</comment>
<feature type="domain" description="AAA+ ATPase" evidence="4">
    <location>
        <begin position="211"/>
        <end position="354"/>
    </location>
</feature>
<dbReference type="InterPro" id="IPR001270">
    <property type="entry name" value="ClpA/B"/>
</dbReference>
<dbReference type="GO" id="GO:0034605">
    <property type="term" value="P:cellular response to heat"/>
    <property type="evidence" value="ECO:0007669"/>
    <property type="project" value="TreeGrafter"/>
</dbReference>
<dbReference type="Gene3D" id="1.10.8.60">
    <property type="match status" value="2"/>
</dbReference>
<dbReference type="InterPro" id="IPR041546">
    <property type="entry name" value="ClpA/ClpB_AAA_lid"/>
</dbReference>
<dbReference type="CDD" id="cd19499">
    <property type="entry name" value="RecA-like_ClpB_Hsp104-like"/>
    <property type="match status" value="1"/>
</dbReference>
<dbReference type="GO" id="GO:0005524">
    <property type="term" value="F:ATP binding"/>
    <property type="evidence" value="ECO:0007669"/>
    <property type="project" value="UniProtKB-KW"/>
</dbReference>
<evidence type="ECO:0000313" key="6">
    <source>
        <dbReference type="EMBL" id="PIY89390.1"/>
    </source>
</evidence>
<dbReference type="InterPro" id="IPR003959">
    <property type="entry name" value="ATPase_AAA_core"/>
</dbReference>
<dbReference type="Pfam" id="PF07724">
    <property type="entry name" value="AAA_2"/>
    <property type="match status" value="1"/>
</dbReference>
<feature type="domain" description="Clp ATPase C-terminal" evidence="5">
    <location>
        <begin position="653"/>
        <end position="738"/>
    </location>
</feature>
<dbReference type="InterPro" id="IPR003593">
    <property type="entry name" value="AAA+_ATPase"/>
</dbReference>
<dbReference type="SMART" id="SM01086">
    <property type="entry name" value="ClpB_D2-small"/>
    <property type="match status" value="1"/>
</dbReference>
<protein>
    <recommendedName>
        <fullName evidence="8">ATP-dependent Clp protease ATP-binding subunit</fullName>
    </recommendedName>
</protein>
<evidence type="ECO:0000313" key="7">
    <source>
        <dbReference type="Proteomes" id="UP000230767"/>
    </source>
</evidence>
<dbReference type="InterPro" id="IPR050130">
    <property type="entry name" value="ClpA_ClpB"/>
</dbReference>
<reference evidence="7" key="1">
    <citation type="submission" date="2017-09" db="EMBL/GenBank/DDBJ databases">
        <title>Depth-based differentiation of microbial function through sediment-hosted aquifers and enrichment of novel symbionts in the deep terrestrial subsurface.</title>
        <authorList>
            <person name="Probst A.J."/>
            <person name="Ladd B."/>
            <person name="Jarett J.K."/>
            <person name="Geller-Mcgrath D.E."/>
            <person name="Sieber C.M.K."/>
            <person name="Emerson J.B."/>
            <person name="Anantharaman K."/>
            <person name="Thomas B.C."/>
            <person name="Malmstrom R."/>
            <person name="Stieglmeier M."/>
            <person name="Klingl A."/>
            <person name="Woyke T."/>
            <person name="Ryan C.M."/>
            <person name="Banfield J.F."/>
        </authorList>
    </citation>
    <scope>NUCLEOTIDE SEQUENCE [LARGE SCALE GENOMIC DNA]</scope>
</reference>
<dbReference type="SUPFAM" id="SSF52540">
    <property type="entry name" value="P-loop containing nucleoside triphosphate hydrolases"/>
    <property type="match status" value="2"/>
</dbReference>
<organism evidence="6 7">
    <name type="scientific">Candidatus Nealsonbacteria bacterium CG_4_10_14_0_8_um_filter_37_14</name>
    <dbReference type="NCBI Taxonomy" id="1974684"/>
    <lineage>
        <taxon>Bacteria</taxon>
        <taxon>Candidatus Nealsoniibacteriota</taxon>
    </lineage>
</organism>
<dbReference type="PANTHER" id="PTHR11638">
    <property type="entry name" value="ATP-DEPENDENT CLP PROTEASE"/>
    <property type="match status" value="1"/>
</dbReference>
<evidence type="ECO:0000256" key="2">
    <source>
        <dbReference type="ARBA" id="ARBA00022840"/>
    </source>
</evidence>
<sequence>AVFESIKWSRSMKILEVDSGSLFYYLLKDNSELGFIFFRAGLDFNQIKKGLKENLREIAFRTSKSLAGTQSEYEPIFAENFQNSVLEALKIGSNKNHRRIEMGDIISGLAKFDPVFKKILIQNKLKAADIEKLTLWLESLKERIQAKKKWWEYKNLIKKGSLGREWAAGYTLTLDKYSIDWSRIMRERGFPETVGHLEETKIVERILSRREINNVLLVGEPGTGRKSIINAISSRSALGESLAEVNYKRIVELDLPLLVSQLENREEIEAVLNTIFQEVVSAGNIILVIDEFHDFVSGKERPGVVDISGIISSFLPFPQFQIIAVTSYQGLHQDIERRPTILSLFEKVEVPEISEEETMIILENLVPLIERKYRIFVLFPAVRDIVSLSAKYLPALPFPKKAMDIFDEVAVQVCSLKRKVVTEEDVVKIISEKTQIPIGKMEVREREILLNLEQLIHQRIINQDLAVKEVSSALRRARAEVFERKKPMGTFLFLGPTGVGKTETAKALAEIYFGEVSKIIRLDMSEFQQIKDISRLIGSTREDGYLTTKVREDPFSLVLLDEIEKAHPNILNLFLSVLDEGYLTDGLGRTVDFKNTIIIATSNAGYQIILEALAQKTEWSLVKKTLLDYLFEKGIFRPEFINRFDGVIVFNPLTKENLLDIVGLQLQKLKEGLLKKDIEFIITNPLKEKIVQLSYNPQFGAREMKRVIQDKIENVLAKALLGGEIKRGDRIEINPLTFQVVRV</sequence>
<gene>
    <name evidence="6" type="ORF">COY73_01050</name>
</gene>
<evidence type="ECO:0000259" key="5">
    <source>
        <dbReference type="SMART" id="SM01086"/>
    </source>
</evidence>
<dbReference type="PRINTS" id="PR00300">
    <property type="entry name" value="CLPPROTEASEA"/>
</dbReference>
<dbReference type="GO" id="GO:0016887">
    <property type="term" value="F:ATP hydrolysis activity"/>
    <property type="evidence" value="ECO:0007669"/>
    <property type="project" value="InterPro"/>
</dbReference>
<keyword evidence="1" id="KW-0547">Nucleotide-binding</keyword>
<proteinExistence type="predicted"/>
<keyword evidence="2" id="KW-0067">ATP-binding</keyword>
<evidence type="ECO:0000256" key="3">
    <source>
        <dbReference type="ARBA" id="ARBA00023186"/>
    </source>
</evidence>